<comment type="function">
    <text evidence="2">Acts both as a biotin--[acetyl-CoA-carboxylase] ligase and a repressor.</text>
</comment>
<dbReference type="Pfam" id="PF03099">
    <property type="entry name" value="BPL_LplA_LipB"/>
    <property type="match status" value="1"/>
</dbReference>
<dbReference type="SUPFAM" id="SSF46785">
    <property type="entry name" value="Winged helix' DNA-binding domain"/>
    <property type="match status" value="1"/>
</dbReference>
<comment type="catalytic activity">
    <reaction evidence="2">
        <text>biotin + L-lysyl-[protein] + ATP = N(6)-biotinyl-L-lysyl-[protein] + AMP + diphosphate + H(+)</text>
        <dbReference type="Rhea" id="RHEA:11756"/>
        <dbReference type="Rhea" id="RHEA-COMP:9752"/>
        <dbReference type="Rhea" id="RHEA-COMP:10505"/>
        <dbReference type="ChEBI" id="CHEBI:15378"/>
        <dbReference type="ChEBI" id="CHEBI:29969"/>
        <dbReference type="ChEBI" id="CHEBI:30616"/>
        <dbReference type="ChEBI" id="CHEBI:33019"/>
        <dbReference type="ChEBI" id="CHEBI:57586"/>
        <dbReference type="ChEBI" id="CHEBI:83144"/>
        <dbReference type="ChEBI" id="CHEBI:456215"/>
        <dbReference type="EC" id="6.3.4.15"/>
    </reaction>
</comment>
<dbReference type="Gene3D" id="2.30.30.100">
    <property type="match status" value="1"/>
</dbReference>
<feature type="binding site" evidence="2">
    <location>
        <position position="114"/>
    </location>
    <ligand>
        <name>biotin</name>
        <dbReference type="ChEBI" id="CHEBI:57586"/>
    </ligand>
</feature>
<dbReference type="InterPro" id="IPR004143">
    <property type="entry name" value="BPL_LPL_catalytic"/>
</dbReference>
<dbReference type="InterPro" id="IPR036388">
    <property type="entry name" value="WH-like_DNA-bd_sf"/>
</dbReference>
<dbReference type="HAMAP" id="MF_00978">
    <property type="entry name" value="Bifunct_BirA"/>
    <property type="match status" value="1"/>
</dbReference>
<proteinExistence type="inferred from homology"/>
<comment type="caution">
    <text evidence="4">The sequence shown here is derived from an EMBL/GenBank/DDBJ whole genome shotgun (WGS) entry which is preliminary data.</text>
</comment>
<dbReference type="InterPro" id="IPR013196">
    <property type="entry name" value="HTH_11"/>
</dbReference>
<feature type="DNA-binding region" description="H-T-H motif" evidence="2">
    <location>
        <begin position="20"/>
        <end position="39"/>
    </location>
</feature>
<dbReference type="InterPro" id="IPR004408">
    <property type="entry name" value="Biotin_CoA_COase_ligase"/>
</dbReference>
<keyword evidence="5" id="KW-1185">Reference proteome</keyword>
<name>A0ABP7EWE8_9STAP</name>
<evidence type="ECO:0000259" key="3">
    <source>
        <dbReference type="PROSITE" id="PS51733"/>
    </source>
</evidence>
<comment type="similarity">
    <text evidence="2">Belongs to the biotin--protein ligase family.</text>
</comment>
<keyword evidence="1 2" id="KW-0436">Ligase</keyword>
<keyword evidence="2" id="KW-0678">Repressor</keyword>
<reference evidence="5" key="1">
    <citation type="journal article" date="2019" name="Int. J. Syst. Evol. Microbiol.">
        <title>The Global Catalogue of Microorganisms (GCM) 10K type strain sequencing project: providing services to taxonomists for standard genome sequencing and annotation.</title>
        <authorList>
            <consortium name="The Broad Institute Genomics Platform"/>
            <consortium name="The Broad Institute Genome Sequencing Center for Infectious Disease"/>
            <person name="Wu L."/>
            <person name="Ma J."/>
        </authorList>
    </citation>
    <scope>NUCLEOTIDE SEQUENCE [LARGE SCALE GENOMIC DNA]</scope>
    <source>
        <strain evidence="5">JCM 16981</strain>
    </source>
</reference>
<sequence length="320" mass="36003">MSKSKQDILRLLKSDEYISGQSMANQLGISRTSVWKSIKALKAEGYQITSVPNKGHRLIAPPGYINQTALEVLVEHSEVFGHIEYLQTVDSTQNIAFKMLDIYDSAFVVVSEEQTKGRGRFNRDWASPKQRGLYISLVLRPDVPLTDIIRFNLFISLAISRSIDETFNLPSGIKWPNDIYINNKKVCGFLTEVVSEGNAVNAVVCGIGINIFKDAALSSLPKATSIEAEMAEGESLDTDVFIKTLFKNLEHYYDLFLKHSFTAIRDEWKAKSIIFDKYLKISETGDSYMARALDINEDGFLEVVDENGRLRKVISADIEL</sequence>
<keyword evidence="2" id="KW-0805">Transcription regulation</keyword>
<dbReference type="Proteomes" id="UP001500920">
    <property type="component" value="Unassembled WGS sequence"/>
</dbReference>
<dbReference type="InterPro" id="IPR030855">
    <property type="entry name" value="Bifunct_BirA"/>
</dbReference>
<evidence type="ECO:0000256" key="2">
    <source>
        <dbReference type="HAMAP-Rule" id="MF_00978"/>
    </source>
</evidence>
<dbReference type="RefSeq" id="WP_344702992.1">
    <property type="nucleotide sequence ID" value="NZ_BAABCK010000023.1"/>
</dbReference>
<keyword evidence="2" id="KW-0547">Nucleotide-binding</keyword>
<comment type="caution">
    <text evidence="2">Lacks conserved residue(s) required for the propagation of feature annotation.</text>
</comment>
<keyword evidence="2" id="KW-0238">DNA-binding</keyword>
<feature type="binding site" evidence="2">
    <location>
        <begin position="118"/>
        <end position="120"/>
    </location>
    <ligand>
        <name>biotin</name>
        <dbReference type="ChEBI" id="CHEBI:57586"/>
    </ligand>
</feature>
<dbReference type="Pfam" id="PF08279">
    <property type="entry name" value="HTH_11"/>
    <property type="match status" value="1"/>
</dbReference>
<keyword evidence="2" id="KW-0067">ATP-binding</keyword>
<dbReference type="Gene3D" id="1.10.10.10">
    <property type="entry name" value="Winged helix-like DNA-binding domain superfamily/Winged helix DNA-binding domain"/>
    <property type="match status" value="1"/>
</dbReference>
<feature type="binding site" evidence="2">
    <location>
        <position position="185"/>
    </location>
    <ligand>
        <name>biotin</name>
        <dbReference type="ChEBI" id="CHEBI:57586"/>
    </ligand>
</feature>
<gene>
    <name evidence="2" type="primary">birA</name>
    <name evidence="4" type="ORF">GCM10022378_14660</name>
</gene>
<keyword evidence="2" id="KW-0804">Transcription</keyword>
<dbReference type="PANTHER" id="PTHR12835">
    <property type="entry name" value="BIOTIN PROTEIN LIGASE"/>
    <property type="match status" value="1"/>
</dbReference>
<evidence type="ECO:0000313" key="4">
    <source>
        <dbReference type="EMBL" id="GAA3725849.1"/>
    </source>
</evidence>
<evidence type="ECO:0000256" key="1">
    <source>
        <dbReference type="ARBA" id="ARBA00022598"/>
    </source>
</evidence>
<dbReference type="NCBIfam" id="TIGR00121">
    <property type="entry name" value="birA_ligase"/>
    <property type="match status" value="1"/>
</dbReference>
<keyword evidence="2" id="KW-0092">Biotin</keyword>
<evidence type="ECO:0000313" key="5">
    <source>
        <dbReference type="Proteomes" id="UP001500920"/>
    </source>
</evidence>
<dbReference type="InterPro" id="IPR036390">
    <property type="entry name" value="WH_DNA-bd_sf"/>
</dbReference>
<dbReference type="SUPFAM" id="SSF55681">
    <property type="entry name" value="Class II aaRS and biotin synthetases"/>
    <property type="match status" value="1"/>
</dbReference>
<dbReference type="CDD" id="cd16442">
    <property type="entry name" value="BPL"/>
    <property type="match status" value="1"/>
</dbReference>
<organism evidence="4 5">
    <name type="scientific">Salinicoccus jeotgali</name>
    <dbReference type="NCBI Taxonomy" id="381634"/>
    <lineage>
        <taxon>Bacteria</taxon>
        <taxon>Bacillati</taxon>
        <taxon>Bacillota</taxon>
        <taxon>Bacilli</taxon>
        <taxon>Bacillales</taxon>
        <taxon>Staphylococcaceae</taxon>
        <taxon>Salinicoccus</taxon>
    </lineage>
</organism>
<dbReference type="EMBL" id="BAABCK010000023">
    <property type="protein sequence ID" value="GAA3725849.1"/>
    <property type="molecule type" value="Genomic_DNA"/>
</dbReference>
<accession>A0ABP7EWE8</accession>
<dbReference type="InterPro" id="IPR045864">
    <property type="entry name" value="aa-tRNA-synth_II/BPL/LPL"/>
</dbReference>
<feature type="domain" description="BPL/LPL catalytic" evidence="3">
    <location>
        <begin position="65"/>
        <end position="257"/>
    </location>
</feature>
<dbReference type="PROSITE" id="PS51733">
    <property type="entry name" value="BPL_LPL_CATALYTIC"/>
    <property type="match status" value="1"/>
</dbReference>
<dbReference type="EC" id="6.3.4.15" evidence="2"/>
<dbReference type="GO" id="GO:0016874">
    <property type="term" value="F:ligase activity"/>
    <property type="evidence" value="ECO:0007669"/>
    <property type="project" value="UniProtKB-KW"/>
</dbReference>
<dbReference type="Gene3D" id="3.30.930.10">
    <property type="entry name" value="Bira Bifunctional Protein, Domain 2"/>
    <property type="match status" value="1"/>
</dbReference>
<dbReference type="PANTHER" id="PTHR12835:SF5">
    <property type="entry name" value="BIOTIN--PROTEIN LIGASE"/>
    <property type="match status" value="1"/>
</dbReference>
<protein>
    <recommendedName>
        <fullName evidence="2">Bifunctional ligase/repressor BirA</fullName>
    </recommendedName>
    <alternativeName>
        <fullName evidence="2">Biotin--[acetyl-CoA-carboxylase] ligase</fullName>
        <ecNumber evidence="2">6.3.4.15</ecNumber>
    </alternativeName>
    <alternativeName>
        <fullName evidence="2">Biotin--protein ligase</fullName>
    </alternativeName>
    <alternativeName>
        <fullName evidence="2">Biotin-[acetyl-CoA carboxylase] synthetase</fullName>
    </alternativeName>
</protein>